<dbReference type="InterPro" id="IPR018891">
    <property type="entry name" value="AIPR_C"/>
</dbReference>
<keyword evidence="3" id="KW-1185">Reference proteome</keyword>
<name>A0ABW8SCS7_9CLOT</name>
<dbReference type="Pfam" id="PF10592">
    <property type="entry name" value="AIPR"/>
    <property type="match status" value="1"/>
</dbReference>
<proteinExistence type="predicted"/>
<organism evidence="2 3">
    <name type="scientific">Candidatus Clostridium helianthi</name>
    <dbReference type="NCBI Taxonomy" id="3381660"/>
    <lineage>
        <taxon>Bacteria</taxon>
        <taxon>Bacillati</taxon>
        <taxon>Bacillota</taxon>
        <taxon>Clostridia</taxon>
        <taxon>Eubacteriales</taxon>
        <taxon>Clostridiaceae</taxon>
        <taxon>Clostridium</taxon>
    </lineage>
</organism>
<gene>
    <name evidence="2" type="ORF">ACJDTP_22975</name>
</gene>
<dbReference type="RefSeq" id="WP_406762549.1">
    <property type="nucleotide sequence ID" value="NZ_JBJIAB010000042.1"/>
</dbReference>
<evidence type="ECO:0000313" key="3">
    <source>
        <dbReference type="Proteomes" id="UP001623600"/>
    </source>
</evidence>
<dbReference type="Proteomes" id="UP001623600">
    <property type="component" value="Unassembled WGS sequence"/>
</dbReference>
<dbReference type="EMBL" id="JBJIAB010000042">
    <property type="protein sequence ID" value="MFL0167925.1"/>
    <property type="molecule type" value="Genomic_DNA"/>
</dbReference>
<protein>
    <submittedName>
        <fullName evidence="2">AIPR family protein</fullName>
    </submittedName>
</protein>
<comment type="caution">
    <text evidence="2">The sequence shown here is derived from an EMBL/GenBank/DDBJ whole genome shotgun (WGS) entry which is preliminary data.</text>
</comment>
<feature type="domain" description="Abortive phage infection protein C-terminal" evidence="1">
    <location>
        <begin position="241"/>
        <end position="416"/>
    </location>
</feature>
<evidence type="ECO:0000259" key="1">
    <source>
        <dbReference type="Pfam" id="PF10592"/>
    </source>
</evidence>
<sequence>MGILQINQIKDELHKRYDGKIDISDTVNANPEQKEDLFLTRALCCLAIESLSGNNRDEIGKSITDGSKDNGIDAIYFDQEEGKLYIAQSKFNKKGDSEPELGDIKKFIDGIKDLISCRFDKFNKKIQDREEEITEILDTKRNIKVVVILAYTAVNFADISREEFDKLIKEQNDSGDVWSFEKFNQTKFYGEIVKQSNESIYVPDIGLYEWGKKEHPKRAYYGQASALQLAKLWEQYGNALFSKNIRKLLSETEINTEIKNSLESDPQNFWYYNNGITIVCEKVKKSIKYGGDRSFGLFECFGISIVNGAQTVGTIGKYFKEKGSDECLEGVFIPVKLVSANKDQDEQAGDVDAKLISEITRANNRQNKIENRDFISLDVEQKRISQELKAKGITYNIARSFENIVDDQNFDLEEATVALSNCCDINASTLAHREPGLIWSDTGHSRYKRIFNPSVNGYYVWNCVLIQRKIKASIEAIRKIKKRDERSILTNGDDVISSVVFNFIKDKINKSDIGIQNIFEEIDQDKFVYKIFELLKEEVSRIGKGIPTIFKNFTDCEDIFNSLIKKVRLEDISK</sequence>
<reference evidence="2 3" key="1">
    <citation type="submission" date="2024-11" db="EMBL/GenBank/DDBJ databases">
        <authorList>
            <person name="Heng Y.C."/>
            <person name="Lim A.C.H."/>
            <person name="Lee J.K.Y."/>
            <person name="Kittelmann S."/>
        </authorList>
    </citation>
    <scope>NUCLEOTIDE SEQUENCE [LARGE SCALE GENOMIC DNA]</scope>
    <source>
        <strain evidence="2 3">WILCCON 0112</strain>
    </source>
</reference>
<accession>A0ABW8SCS7</accession>
<evidence type="ECO:0000313" key="2">
    <source>
        <dbReference type="EMBL" id="MFL0167925.1"/>
    </source>
</evidence>